<proteinExistence type="predicted"/>
<dbReference type="AlphaFoldDB" id="A0A914Y7S2"/>
<accession>A0A914Y7S2</accession>
<dbReference type="WBParaSite" id="PSU_v2.g13652.t1">
    <property type="protein sequence ID" value="PSU_v2.g13652.t1"/>
    <property type="gene ID" value="PSU_v2.g13652"/>
</dbReference>
<name>A0A914Y7S2_9BILA</name>
<evidence type="ECO:0000313" key="2">
    <source>
        <dbReference type="WBParaSite" id="PSU_v2.g13652.t1"/>
    </source>
</evidence>
<protein>
    <submittedName>
        <fullName evidence="2">Uncharacterized protein</fullName>
    </submittedName>
</protein>
<reference evidence="2" key="1">
    <citation type="submission" date="2022-11" db="UniProtKB">
        <authorList>
            <consortium name="WormBaseParasite"/>
        </authorList>
    </citation>
    <scope>IDENTIFICATION</scope>
</reference>
<organism evidence="1 2">
    <name type="scientific">Panagrolaimus superbus</name>
    <dbReference type="NCBI Taxonomy" id="310955"/>
    <lineage>
        <taxon>Eukaryota</taxon>
        <taxon>Metazoa</taxon>
        <taxon>Ecdysozoa</taxon>
        <taxon>Nematoda</taxon>
        <taxon>Chromadorea</taxon>
        <taxon>Rhabditida</taxon>
        <taxon>Tylenchina</taxon>
        <taxon>Panagrolaimomorpha</taxon>
        <taxon>Panagrolaimoidea</taxon>
        <taxon>Panagrolaimidae</taxon>
        <taxon>Panagrolaimus</taxon>
    </lineage>
</organism>
<dbReference type="Proteomes" id="UP000887577">
    <property type="component" value="Unplaced"/>
</dbReference>
<keyword evidence="1" id="KW-1185">Reference proteome</keyword>
<evidence type="ECO:0000313" key="1">
    <source>
        <dbReference type="Proteomes" id="UP000887577"/>
    </source>
</evidence>
<sequence>MNEEQPYSTAEECIDRLNSIELGIKELVGTINSGQFADVRLRITQLQIAAGQFKADVQRLPDIQKTTKDQDKYLGYLNRKIRKKEIGIEQATGEFTKFAESYSNKSAAVTV</sequence>